<evidence type="ECO:0000256" key="6">
    <source>
        <dbReference type="SAM" id="MobiDB-lite"/>
    </source>
</evidence>
<accession>A0A8H3E0M9</accession>
<feature type="non-terminal residue" evidence="8">
    <location>
        <position position="1"/>
    </location>
</feature>
<dbReference type="Gene3D" id="1.10.10.10">
    <property type="entry name" value="Winged helix-like DNA-binding domain superfamily/Winged helix DNA-binding domain"/>
    <property type="match status" value="1"/>
</dbReference>
<dbReference type="AlphaFoldDB" id="A0A8H3E0M9"/>
<comment type="caution">
    <text evidence="8">The sequence shown here is derived from an EMBL/GenBank/DDBJ whole genome shotgun (WGS) entry which is preliminary data.</text>
</comment>
<evidence type="ECO:0000256" key="4">
    <source>
        <dbReference type="ARBA" id="ARBA00023242"/>
    </source>
</evidence>
<keyword evidence="3" id="KW-0804">Transcription</keyword>
<evidence type="ECO:0000313" key="9">
    <source>
        <dbReference type="Proteomes" id="UP000663827"/>
    </source>
</evidence>
<dbReference type="SUPFAM" id="SSF46785">
    <property type="entry name" value="Winged helix' DNA-binding domain"/>
    <property type="match status" value="1"/>
</dbReference>
<evidence type="ECO:0000256" key="3">
    <source>
        <dbReference type="ARBA" id="ARBA00023163"/>
    </source>
</evidence>
<dbReference type="PRINTS" id="PR00053">
    <property type="entry name" value="FORKHEAD"/>
</dbReference>
<feature type="region of interest" description="Disordered" evidence="6">
    <location>
        <begin position="161"/>
        <end position="182"/>
    </location>
</feature>
<evidence type="ECO:0000259" key="7">
    <source>
        <dbReference type="PROSITE" id="PS50039"/>
    </source>
</evidence>
<protein>
    <recommendedName>
        <fullName evidence="7">Fork-head domain-containing protein</fullName>
    </recommendedName>
</protein>
<name>A0A8H3E0M9_9AGAM</name>
<dbReference type="PANTHER" id="PTHR46078:SF2">
    <property type="entry name" value="FORK-HEAD DOMAIN-CONTAINING PROTEIN"/>
    <property type="match status" value="1"/>
</dbReference>
<reference evidence="8" key="1">
    <citation type="submission" date="2021-01" db="EMBL/GenBank/DDBJ databases">
        <authorList>
            <person name="Kaushik A."/>
        </authorList>
    </citation>
    <scope>NUCLEOTIDE SEQUENCE</scope>
    <source>
        <strain evidence="8">AG5</strain>
    </source>
</reference>
<dbReference type="InterPro" id="IPR001766">
    <property type="entry name" value="Fork_head_dom"/>
</dbReference>
<feature type="domain" description="Fork-head" evidence="7">
    <location>
        <begin position="36"/>
        <end position="126"/>
    </location>
</feature>
<dbReference type="InterPro" id="IPR036388">
    <property type="entry name" value="WH-like_DNA-bd_sf"/>
</dbReference>
<sequence>PWGCLDLGDNSANRLEVHAPLTDLKDEPDPNAISHYLYSTLIRFSVKDSPNQRLLLEDIYSALADRFPYFKAASPGWKNSIRNSLSLNPCFERVPRSSTDRGQGHYWAVSDGSGSIDAGFRVHRMRTKKLKGTKSAAATVAAPYPTPTYNTITPAPEVPIAGPSTHPRHTYQHARIPRDHAL</sequence>
<comment type="subcellular location">
    <subcellularLocation>
        <location evidence="5">Nucleus</location>
    </subcellularLocation>
</comment>
<dbReference type="InterPro" id="IPR045912">
    <property type="entry name" value="FOXJ2/3-like"/>
</dbReference>
<evidence type="ECO:0000256" key="2">
    <source>
        <dbReference type="ARBA" id="ARBA00023125"/>
    </source>
</evidence>
<keyword evidence="4 5" id="KW-0539">Nucleus</keyword>
<dbReference type="GO" id="GO:0000981">
    <property type="term" value="F:DNA-binding transcription factor activity, RNA polymerase II-specific"/>
    <property type="evidence" value="ECO:0007669"/>
    <property type="project" value="TreeGrafter"/>
</dbReference>
<feature type="DNA-binding region" description="Fork-head" evidence="5">
    <location>
        <begin position="36"/>
        <end position="126"/>
    </location>
</feature>
<organism evidence="8 9">
    <name type="scientific">Rhizoctonia solani</name>
    <dbReference type="NCBI Taxonomy" id="456999"/>
    <lineage>
        <taxon>Eukaryota</taxon>
        <taxon>Fungi</taxon>
        <taxon>Dikarya</taxon>
        <taxon>Basidiomycota</taxon>
        <taxon>Agaricomycotina</taxon>
        <taxon>Agaricomycetes</taxon>
        <taxon>Cantharellales</taxon>
        <taxon>Ceratobasidiaceae</taxon>
        <taxon>Rhizoctonia</taxon>
    </lineage>
</organism>
<dbReference type="PROSITE" id="PS50039">
    <property type="entry name" value="FORK_HEAD_3"/>
    <property type="match status" value="1"/>
</dbReference>
<keyword evidence="1" id="KW-0805">Transcription regulation</keyword>
<proteinExistence type="predicted"/>
<dbReference type="Proteomes" id="UP000663827">
    <property type="component" value="Unassembled WGS sequence"/>
</dbReference>
<keyword evidence="2 5" id="KW-0238">DNA-binding</keyword>
<dbReference type="GO" id="GO:0000978">
    <property type="term" value="F:RNA polymerase II cis-regulatory region sequence-specific DNA binding"/>
    <property type="evidence" value="ECO:0007669"/>
    <property type="project" value="TreeGrafter"/>
</dbReference>
<gene>
    <name evidence="8" type="ORF">RDB_LOCUS68394</name>
</gene>
<dbReference type="SMART" id="SM00339">
    <property type="entry name" value="FH"/>
    <property type="match status" value="1"/>
</dbReference>
<dbReference type="PANTHER" id="PTHR46078">
    <property type="entry name" value="FORKHEAD BOX PROTEIN J2 FAMILY MEMBER"/>
    <property type="match status" value="1"/>
</dbReference>
<evidence type="ECO:0000313" key="8">
    <source>
        <dbReference type="EMBL" id="CAE7135717.1"/>
    </source>
</evidence>
<evidence type="ECO:0000256" key="5">
    <source>
        <dbReference type="PROSITE-ProRule" id="PRU00089"/>
    </source>
</evidence>
<dbReference type="EMBL" id="CAJNJQ010001366">
    <property type="protein sequence ID" value="CAE7135717.1"/>
    <property type="molecule type" value="Genomic_DNA"/>
</dbReference>
<evidence type="ECO:0000256" key="1">
    <source>
        <dbReference type="ARBA" id="ARBA00023015"/>
    </source>
</evidence>
<dbReference type="InterPro" id="IPR036390">
    <property type="entry name" value="WH_DNA-bd_sf"/>
</dbReference>
<dbReference type="Pfam" id="PF00250">
    <property type="entry name" value="Forkhead"/>
    <property type="match status" value="1"/>
</dbReference>
<dbReference type="CDD" id="cd00059">
    <property type="entry name" value="FH_FOX"/>
    <property type="match status" value="1"/>
</dbReference>
<dbReference type="GO" id="GO:0005634">
    <property type="term" value="C:nucleus"/>
    <property type="evidence" value="ECO:0007669"/>
    <property type="project" value="UniProtKB-SubCell"/>
</dbReference>